<protein>
    <recommendedName>
        <fullName evidence="4">Secreted protein</fullName>
    </recommendedName>
</protein>
<feature type="signal peptide" evidence="1">
    <location>
        <begin position="1"/>
        <end position="25"/>
    </location>
</feature>
<dbReference type="RefSeq" id="XP_040720171.1">
    <property type="nucleotide sequence ID" value="XM_040853305.1"/>
</dbReference>
<keyword evidence="3" id="KW-1185">Reference proteome</keyword>
<evidence type="ECO:0000313" key="2">
    <source>
        <dbReference type="EMBL" id="ORY70221.1"/>
    </source>
</evidence>
<gene>
    <name evidence="2" type="ORF">BCR38DRAFT_102404</name>
</gene>
<reference evidence="2 3" key="1">
    <citation type="submission" date="2016-07" db="EMBL/GenBank/DDBJ databases">
        <title>Pervasive Adenine N6-methylation of Active Genes in Fungi.</title>
        <authorList>
            <consortium name="DOE Joint Genome Institute"/>
            <person name="Mondo S.J."/>
            <person name="Dannebaum R.O."/>
            <person name="Kuo R.C."/>
            <person name="Labutti K."/>
            <person name="Haridas S."/>
            <person name="Kuo A."/>
            <person name="Salamov A."/>
            <person name="Ahrendt S.R."/>
            <person name="Lipzen A."/>
            <person name="Sullivan W."/>
            <person name="Andreopoulos W.B."/>
            <person name="Clum A."/>
            <person name="Lindquist E."/>
            <person name="Daum C."/>
            <person name="Ramamoorthy G.K."/>
            <person name="Gryganskyi A."/>
            <person name="Culley D."/>
            <person name="Magnuson J.K."/>
            <person name="James T.Y."/>
            <person name="O'Malley M.A."/>
            <person name="Stajich J.E."/>
            <person name="Spatafora J.W."/>
            <person name="Visel A."/>
            <person name="Grigoriev I.V."/>
        </authorList>
    </citation>
    <scope>NUCLEOTIDE SEQUENCE [LARGE SCALE GENOMIC DNA]</scope>
    <source>
        <strain evidence="2 3">CBS 129021</strain>
    </source>
</reference>
<evidence type="ECO:0000313" key="3">
    <source>
        <dbReference type="Proteomes" id="UP000193689"/>
    </source>
</evidence>
<comment type="caution">
    <text evidence="2">The sequence shown here is derived from an EMBL/GenBank/DDBJ whole genome shotgun (WGS) entry which is preliminary data.</text>
</comment>
<dbReference type="InParanoid" id="A0A1Y2EF66"/>
<organism evidence="2 3">
    <name type="scientific">Pseudomassariella vexata</name>
    <dbReference type="NCBI Taxonomy" id="1141098"/>
    <lineage>
        <taxon>Eukaryota</taxon>
        <taxon>Fungi</taxon>
        <taxon>Dikarya</taxon>
        <taxon>Ascomycota</taxon>
        <taxon>Pezizomycotina</taxon>
        <taxon>Sordariomycetes</taxon>
        <taxon>Xylariomycetidae</taxon>
        <taxon>Amphisphaeriales</taxon>
        <taxon>Pseudomassariaceae</taxon>
        <taxon>Pseudomassariella</taxon>
    </lineage>
</organism>
<keyword evidence="1" id="KW-0732">Signal</keyword>
<evidence type="ECO:0000256" key="1">
    <source>
        <dbReference type="SAM" id="SignalP"/>
    </source>
</evidence>
<accession>A0A1Y2EF66</accession>
<dbReference type="AlphaFoldDB" id="A0A1Y2EF66"/>
<evidence type="ECO:0008006" key="4">
    <source>
        <dbReference type="Google" id="ProtNLM"/>
    </source>
</evidence>
<proteinExistence type="predicted"/>
<dbReference type="Proteomes" id="UP000193689">
    <property type="component" value="Unassembled WGS sequence"/>
</dbReference>
<dbReference type="EMBL" id="MCFJ01000002">
    <property type="protein sequence ID" value="ORY70221.1"/>
    <property type="molecule type" value="Genomic_DNA"/>
</dbReference>
<dbReference type="GeneID" id="63769517"/>
<name>A0A1Y2EF66_9PEZI</name>
<feature type="chain" id="PRO_5012688844" description="Secreted protein" evidence="1">
    <location>
        <begin position="26"/>
        <end position="105"/>
    </location>
</feature>
<sequence length="105" mass="11665">MTRHVKRFCWPLLLMACSNVDVLRAHSSRRGKDKLTRAHIAVNAWTPSLTYQPWPTKRRGLSSGTKEVLCVAPLPDTAGPFAWGHWLAMGNPFGVHGCCPVVETI</sequence>